<dbReference type="UniPathway" id="UPA00916">
    <property type="reaction ID" value="UER00888"/>
</dbReference>
<evidence type="ECO:0000256" key="3">
    <source>
        <dbReference type="ARBA" id="ARBA00022490"/>
    </source>
</evidence>
<accession>A0A4R8LMM2</accession>
<dbReference type="OrthoDB" id="9805009at2"/>
<dbReference type="EMBL" id="SORF01000006">
    <property type="protein sequence ID" value="TDY46580.1"/>
    <property type="molecule type" value="Genomic_DNA"/>
</dbReference>
<gene>
    <name evidence="6" type="primary">rbsD</name>
    <name evidence="7" type="ORF">C7445_1066</name>
</gene>
<dbReference type="GO" id="GO:0019303">
    <property type="term" value="P:D-ribose catabolic process"/>
    <property type="evidence" value="ECO:0007669"/>
    <property type="project" value="UniProtKB-UniRule"/>
</dbReference>
<evidence type="ECO:0000256" key="2">
    <source>
        <dbReference type="ARBA" id="ARBA00012862"/>
    </source>
</evidence>
<comment type="pathway">
    <text evidence="6">Carbohydrate metabolism; D-ribose degradation; D-ribose 5-phosphate from beta-D-ribopyranose: step 1/2.</text>
</comment>
<dbReference type="PANTHER" id="PTHR37831:SF1">
    <property type="entry name" value="D-RIBOSE PYRANASE"/>
    <property type="match status" value="1"/>
</dbReference>
<reference evidence="7 8" key="1">
    <citation type="submission" date="2019-03" db="EMBL/GenBank/DDBJ databases">
        <title>Genomic Encyclopedia of Type Strains, Phase IV (KMG-IV): sequencing the most valuable type-strain genomes for metagenomic binning, comparative biology and taxonomic classification.</title>
        <authorList>
            <person name="Goeker M."/>
        </authorList>
    </citation>
    <scope>NUCLEOTIDE SEQUENCE [LARGE SCALE GENOMIC DNA]</scope>
    <source>
        <strain evidence="7 8">DSM 17974</strain>
    </source>
</reference>
<dbReference type="Pfam" id="PF05025">
    <property type="entry name" value="RbsD_FucU"/>
    <property type="match status" value="1"/>
</dbReference>
<dbReference type="PANTHER" id="PTHR37831">
    <property type="entry name" value="D-RIBOSE PYRANASE"/>
    <property type="match status" value="1"/>
</dbReference>
<feature type="active site" description="Proton donor" evidence="6">
    <location>
        <position position="20"/>
    </location>
</feature>
<dbReference type="InterPro" id="IPR007721">
    <property type="entry name" value="RbsD_FucU"/>
</dbReference>
<dbReference type="GO" id="GO:0016872">
    <property type="term" value="F:intramolecular lyase activity"/>
    <property type="evidence" value="ECO:0007669"/>
    <property type="project" value="UniProtKB-UniRule"/>
</dbReference>
<dbReference type="SUPFAM" id="SSF102546">
    <property type="entry name" value="RbsD-like"/>
    <property type="match status" value="1"/>
</dbReference>
<evidence type="ECO:0000313" key="7">
    <source>
        <dbReference type="EMBL" id="TDY46580.1"/>
    </source>
</evidence>
<evidence type="ECO:0000256" key="4">
    <source>
        <dbReference type="ARBA" id="ARBA00023235"/>
    </source>
</evidence>
<dbReference type="InterPro" id="IPR023750">
    <property type="entry name" value="RbsD-like_sf"/>
</dbReference>
<organism evidence="7 8">
    <name type="scientific">Alicyclobacillus sacchari</name>
    <dbReference type="NCBI Taxonomy" id="392010"/>
    <lineage>
        <taxon>Bacteria</taxon>
        <taxon>Bacillati</taxon>
        <taxon>Bacillota</taxon>
        <taxon>Bacilli</taxon>
        <taxon>Bacillales</taxon>
        <taxon>Alicyclobacillaceae</taxon>
        <taxon>Alicyclobacillus</taxon>
    </lineage>
</organism>
<comment type="caution">
    <text evidence="7">The sequence shown here is derived from an EMBL/GenBank/DDBJ whole genome shotgun (WGS) entry which is preliminary data.</text>
</comment>
<comment type="subunit">
    <text evidence="6">Homodecamer.</text>
</comment>
<comment type="caution">
    <text evidence="6">Lacks conserved residue(s) required for the propagation of feature annotation.</text>
</comment>
<protein>
    <recommendedName>
        <fullName evidence="2 6">D-ribose pyranase</fullName>
        <ecNumber evidence="2 6">5.4.99.62</ecNumber>
    </recommendedName>
</protein>
<dbReference type="GO" id="GO:0005829">
    <property type="term" value="C:cytosol"/>
    <property type="evidence" value="ECO:0007669"/>
    <property type="project" value="TreeGrafter"/>
</dbReference>
<comment type="subcellular location">
    <subcellularLocation>
        <location evidence="6">Cytoplasm</location>
    </subcellularLocation>
</comment>
<feature type="binding site" evidence="6">
    <location>
        <position position="97"/>
    </location>
    <ligand>
        <name>substrate</name>
    </ligand>
</feature>
<dbReference type="HAMAP" id="MF_01661">
    <property type="entry name" value="D_rib_pyranase"/>
    <property type="match status" value="1"/>
</dbReference>
<dbReference type="RefSeq" id="WP_134159460.1">
    <property type="nucleotide sequence ID" value="NZ_BSUS01000001.1"/>
</dbReference>
<sequence length="130" mass="14006">MKRDGVLHGKLSRLIAELGHGDMIAIADCGLPVPPGVPLIDLAITPGLPSFVDVLEAVLLELVVEDFLAADELATRDPSLVQQLRLTISSQGRWVSHDTLKRTLSDVRAVIRTGEFTPYLNVILVAGVAF</sequence>
<dbReference type="EC" id="5.4.99.62" evidence="2 6"/>
<comment type="function">
    <text evidence="6">Catalyzes the interconversion of beta-pyran and beta-furan forms of D-ribose.</text>
</comment>
<dbReference type="Gene3D" id="3.40.1650.10">
    <property type="entry name" value="RbsD-like domain"/>
    <property type="match status" value="1"/>
</dbReference>
<evidence type="ECO:0000256" key="5">
    <source>
        <dbReference type="ARBA" id="ARBA00023277"/>
    </source>
</evidence>
<comment type="similarity">
    <text evidence="6">Belongs to the RbsD / FucU family. RbsD subfamily.</text>
</comment>
<keyword evidence="3 6" id="KW-0963">Cytoplasm</keyword>
<keyword evidence="4 6" id="KW-0413">Isomerase</keyword>
<dbReference type="GO" id="GO:0062193">
    <property type="term" value="F:D-ribose pyranase activity"/>
    <property type="evidence" value="ECO:0007669"/>
    <property type="project" value="UniProtKB-EC"/>
</dbReference>
<keyword evidence="5 6" id="KW-0119">Carbohydrate metabolism</keyword>
<name>A0A4R8LMM2_9BACL</name>
<dbReference type="Proteomes" id="UP000294581">
    <property type="component" value="Unassembled WGS sequence"/>
</dbReference>
<dbReference type="InterPro" id="IPR023064">
    <property type="entry name" value="D-ribose_pyranase"/>
</dbReference>
<dbReference type="AlphaFoldDB" id="A0A4R8LMM2"/>
<proteinExistence type="inferred from homology"/>
<dbReference type="NCBIfam" id="NF008761">
    <property type="entry name" value="PRK11797.1"/>
    <property type="match status" value="1"/>
</dbReference>
<evidence type="ECO:0000256" key="6">
    <source>
        <dbReference type="HAMAP-Rule" id="MF_01661"/>
    </source>
</evidence>
<keyword evidence="8" id="KW-1185">Reference proteome</keyword>
<evidence type="ECO:0000313" key="8">
    <source>
        <dbReference type="Proteomes" id="UP000294581"/>
    </source>
</evidence>
<dbReference type="GO" id="GO:0048029">
    <property type="term" value="F:monosaccharide binding"/>
    <property type="evidence" value="ECO:0007669"/>
    <property type="project" value="InterPro"/>
</dbReference>
<feature type="binding site" evidence="6">
    <location>
        <position position="28"/>
    </location>
    <ligand>
        <name>substrate</name>
    </ligand>
</feature>
<evidence type="ECO:0000256" key="1">
    <source>
        <dbReference type="ARBA" id="ARBA00000223"/>
    </source>
</evidence>
<comment type="catalytic activity">
    <reaction evidence="1 6">
        <text>beta-D-ribopyranose = beta-D-ribofuranose</text>
        <dbReference type="Rhea" id="RHEA:25432"/>
        <dbReference type="ChEBI" id="CHEBI:27476"/>
        <dbReference type="ChEBI" id="CHEBI:47002"/>
        <dbReference type="EC" id="5.4.99.62"/>
    </reaction>
</comment>